<feature type="domain" description="Pyridoxamine kinase/Phosphomethylpyrimidine kinase" evidence="7">
    <location>
        <begin position="76"/>
        <end position="260"/>
    </location>
</feature>
<keyword evidence="9" id="KW-1185">Reference proteome</keyword>
<proteinExistence type="inferred from homology"/>
<evidence type="ECO:0000256" key="3">
    <source>
        <dbReference type="ARBA" id="ARBA00022679"/>
    </source>
</evidence>
<dbReference type="CDD" id="cd01173">
    <property type="entry name" value="pyridoxal_pyridoxamine_kinase"/>
    <property type="match status" value="1"/>
</dbReference>
<dbReference type="Gene3D" id="3.40.1190.20">
    <property type="match status" value="1"/>
</dbReference>
<dbReference type="EC" id="2.7.1.35" evidence="2"/>
<evidence type="ECO:0000256" key="5">
    <source>
        <dbReference type="ARBA" id="ARBA00022777"/>
    </source>
</evidence>
<accession>A0A1E4RCQ1</accession>
<reference evidence="9" key="1">
    <citation type="submission" date="2016-05" db="EMBL/GenBank/DDBJ databases">
        <title>Comparative genomics of biotechnologically important yeasts.</title>
        <authorList>
            <consortium name="DOE Joint Genome Institute"/>
            <person name="Riley R."/>
            <person name="Haridas S."/>
            <person name="Wolfe K.H."/>
            <person name="Lopes M.R."/>
            <person name="Hittinger C.T."/>
            <person name="Goker M."/>
            <person name="Salamov A."/>
            <person name="Wisecaver J."/>
            <person name="Long T.M."/>
            <person name="Aerts A.L."/>
            <person name="Barry K."/>
            <person name="Choi C."/>
            <person name="Clum A."/>
            <person name="Coughlan A.Y."/>
            <person name="Deshpande S."/>
            <person name="Douglass A.P."/>
            <person name="Hanson S.J."/>
            <person name="Klenk H.-P."/>
            <person name="Labutti K."/>
            <person name="Lapidus A."/>
            <person name="Lindquist E."/>
            <person name="Lipzen A."/>
            <person name="Meier-Kolthoff J.P."/>
            <person name="Ohm R.A."/>
            <person name="Otillar R.P."/>
            <person name="Pangilinan J."/>
            <person name="Peng Y."/>
            <person name="Rokas A."/>
            <person name="Rosa C.A."/>
            <person name="Scheuner C."/>
            <person name="Sibirny A.A."/>
            <person name="Slot J.C."/>
            <person name="Stielow J.B."/>
            <person name="Sun H."/>
            <person name="Kurtzman C.P."/>
            <person name="Blackwell M."/>
            <person name="Grigoriev I.V."/>
            <person name="Jeffries T.W."/>
        </authorList>
    </citation>
    <scope>NUCLEOTIDE SEQUENCE [LARGE SCALE GENOMIC DNA]</scope>
    <source>
        <strain evidence="9">NRRL Y-1933</strain>
    </source>
</reference>
<dbReference type="GO" id="GO:0005829">
    <property type="term" value="C:cytosol"/>
    <property type="evidence" value="ECO:0007669"/>
    <property type="project" value="TreeGrafter"/>
</dbReference>
<evidence type="ECO:0000313" key="9">
    <source>
        <dbReference type="Proteomes" id="UP000095085"/>
    </source>
</evidence>
<dbReference type="AlphaFoldDB" id="A0A1E4RCQ1"/>
<dbReference type="GO" id="GO:0008478">
    <property type="term" value="F:pyridoxal kinase activity"/>
    <property type="evidence" value="ECO:0007669"/>
    <property type="project" value="UniProtKB-EC"/>
</dbReference>
<dbReference type="InterPro" id="IPR013749">
    <property type="entry name" value="PM/HMP-P_kinase-1"/>
</dbReference>
<dbReference type="Proteomes" id="UP000095085">
    <property type="component" value="Unassembled WGS sequence"/>
</dbReference>
<dbReference type="GO" id="GO:0005524">
    <property type="term" value="F:ATP binding"/>
    <property type="evidence" value="ECO:0007669"/>
    <property type="project" value="UniProtKB-KW"/>
</dbReference>
<organism evidence="8 9">
    <name type="scientific">Hyphopichia burtonii NRRL Y-1933</name>
    <dbReference type="NCBI Taxonomy" id="984485"/>
    <lineage>
        <taxon>Eukaryota</taxon>
        <taxon>Fungi</taxon>
        <taxon>Dikarya</taxon>
        <taxon>Ascomycota</taxon>
        <taxon>Saccharomycotina</taxon>
        <taxon>Pichiomycetes</taxon>
        <taxon>Debaryomycetaceae</taxon>
        <taxon>Hyphopichia</taxon>
    </lineage>
</organism>
<evidence type="ECO:0000256" key="6">
    <source>
        <dbReference type="ARBA" id="ARBA00022840"/>
    </source>
</evidence>
<dbReference type="OrthoDB" id="2104723at2759"/>
<evidence type="ECO:0000256" key="2">
    <source>
        <dbReference type="ARBA" id="ARBA00012104"/>
    </source>
</evidence>
<dbReference type="GO" id="GO:0005777">
    <property type="term" value="C:peroxisome"/>
    <property type="evidence" value="ECO:0007669"/>
    <property type="project" value="EnsemblFungi"/>
</dbReference>
<gene>
    <name evidence="8" type="ORF">HYPBUDRAFT_7984</name>
</gene>
<evidence type="ECO:0000259" key="7">
    <source>
        <dbReference type="Pfam" id="PF08543"/>
    </source>
</evidence>
<dbReference type="Pfam" id="PF08543">
    <property type="entry name" value="Phos_pyr_kin"/>
    <property type="match status" value="1"/>
</dbReference>
<dbReference type="RefSeq" id="XP_020074115.1">
    <property type="nucleotide sequence ID" value="XM_020223705.1"/>
</dbReference>
<evidence type="ECO:0000256" key="4">
    <source>
        <dbReference type="ARBA" id="ARBA00022741"/>
    </source>
</evidence>
<dbReference type="GeneID" id="30998254"/>
<sequence>MKNLISIQSHVSHGYVGGRAATFPLQTLGWDVDNINTVNFSNHTGYGQVKGAAIDANQLNQLFQGLINIQILGSYNAAITGYIPNDELIQAITKYVKMLKQNSDLLYLLDPVMGDQGFLYVNESCIQQYKSLITENIVDIITPNQFELELLCDFKINNKSDLINGINCLSNIKYVIITSLYDNLNLFPNEKDLLYVAFRENNQIKLFKIPVIKSYFTGVGDLFSALLIDKIYSNASLPNCLEISINQALTIMSNVLQLTHKLGMEAYCNAHNLPLTYDSSLIQSQINDADTMRFFELKLIQSKPFFEYPGPGVFKCYNLP</sequence>
<dbReference type="STRING" id="984485.A0A1E4RCQ1"/>
<dbReference type="SUPFAM" id="SSF53613">
    <property type="entry name" value="Ribokinase-like"/>
    <property type="match status" value="1"/>
</dbReference>
<evidence type="ECO:0000313" key="8">
    <source>
        <dbReference type="EMBL" id="ODV65048.1"/>
    </source>
</evidence>
<dbReference type="PANTHER" id="PTHR10534:SF2">
    <property type="entry name" value="PYRIDOXAL KINASE"/>
    <property type="match status" value="1"/>
</dbReference>
<protein>
    <recommendedName>
        <fullName evidence="2">pyridoxal kinase</fullName>
        <ecNumber evidence="2">2.7.1.35</ecNumber>
    </recommendedName>
</protein>
<dbReference type="EMBL" id="KV454545">
    <property type="protein sequence ID" value="ODV65048.1"/>
    <property type="molecule type" value="Genomic_DNA"/>
</dbReference>
<keyword evidence="4" id="KW-0547">Nucleotide-binding</keyword>
<dbReference type="PANTHER" id="PTHR10534">
    <property type="entry name" value="PYRIDOXAL KINASE"/>
    <property type="match status" value="1"/>
</dbReference>
<comment type="similarity">
    <text evidence="1">Belongs to the pyridoxine kinase family.</text>
</comment>
<dbReference type="GO" id="GO:0009443">
    <property type="term" value="P:pyridoxal 5'-phosphate salvage"/>
    <property type="evidence" value="ECO:0007669"/>
    <property type="project" value="InterPro"/>
</dbReference>
<keyword evidence="5 8" id="KW-0418">Kinase</keyword>
<evidence type="ECO:0000256" key="1">
    <source>
        <dbReference type="ARBA" id="ARBA00008805"/>
    </source>
</evidence>
<keyword evidence="6" id="KW-0067">ATP-binding</keyword>
<name>A0A1E4RCQ1_9ASCO</name>
<keyword evidence="3" id="KW-0808">Transferase</keyword>
<dbReference type="InterPro" id="IPR004625">
    <property type="entry name" value="PyrdxlKinase"/>
</dbReference>
<dbReference type="InterPro" id="IPR029056">
    <property type="entry name" value="Ribokinase-like"/>
</dbReference>
<dbReference type="NCBIfam" id="TIGR00687">
    <property type="entry name" value="pyridox_kin"/>
    <property type="match status" value="1"/>
</dbReference>